<feature type="domain" description="Nicotinate phosphoribosyltransferase C-terminal" evidence="12">
    <location>
        <begin position="355"/>
        <end position="460"/>
    </location>
</feature>
<comment type="pathway">
    <text evidence="1 9">Cofactor biosynthesis; NAD(+) biosynthesis; nicotinate D-ribonucleotide from nicotinate: step 1/1.</text>
</comment>
<dbReference type="RefSeq" id="WP_130276374.1">
    <property type="nucleotide sequence ID" value="NZ_SGXG01000001.1"/>
</dbReference>
<dbReference type="SUPFAM" id="SSF51690">
    <property type="entry name" value="Nicotinate/Quinolinate PRTase C-terminal domain-like"/>
    <property type="match status" value="1"/>
</dbReference>
<evidence type="ECO:0000256" key="7">
    <source>
        <dbReference type="ARBA" id="ARBA00022679"/>
    </source>
</evidence>
<evidence type="ECO:0000313" key="13">
    <source>
        <dbReference type="EMBL" id="RZS97502.1"/>
    </source>
</evidence>
<dbReference type="EMBL" id="SGXG01000001">
    <property type="protein sequence ID" value="RZS97502.1"/>
    <property type="molecule type" value="Genomic_DNA"/>
</dbReference>
<dbReference type="NCBIfam" id="NF006695">
    <property type="entry name" value="PRK09243.1-2"/>
    <property type="match status" value="1"/>
</dbReference>
<dbReference type="Pfam" id="PF04095">
    <property type="entry name" value="NAPRTase"/>
    <property type="match status" value="1"/>
</dbReference>
<comment type="similarity">
    <text evidence="2 9">Belongs to the NAPRTase family.</text>
</comment>
<dbReference type="InterPro" id="IPR006405">
    <property type="entry name" value="Nic_PRibTrfase_pncB"/>
</dbReference>
<dbReference type="GO" id="GO:0004516">
    <property type="term" value="F:nicotinate phosphoribosyltransferase activity"/>
    <property type="evidence" value="ECO:0007669"/>
    <property type="project" value="UniProtKB-UniRule"/>
</dbReference>
<comment type="catalytic activity">
    <reaction evidence="8 9">
        <text>5-phospho-alpha-D-ribose 1-diphosphate + nicotinate + ATP + H2O = nicotinate beta-D-ribonucleotide + ADP + phosphate + diphosphate</text>
        <dbReference type="Rhea" id="RHEA:36163"/>
        <dbReference type="ChEBI" id="CHEBI:15377"/>
        <dbReference type="ChEBI" id="CHEBI:30616"/>
        <dbReference type="ChEBI" id="CHEBI:32544"/>
        <dbReference type="ChEBI" id="CHEBI:33019"/>
        <dbReference type="ChEBI" id="CHEBI:43474"/>
        <dbReference type="ChEBI" id="CHEBI:57502"/>
        <dbReference type="ChEBI" id="CHEBI:58017"/>
        <dbReference type="ChEBI" id="CHEBI:456216"/>
        <dbReference type="EC" id="6.3.4.21"/>
    </reaction>
</comment>
<dbReference type="InterPro" id="IPR041619">
    <property type="entry name" value="NAPRTase_C"/>
</dbReference>
<dbReference type="Pfam" id="PF17767">
    <property type="entry name" value="NAPRTase_N"/>
    <property type="match status" value="1"/>
</dbReference>
<dbReference type="GO" id="GO:0034355">
    <property type="term" value="P:NAD+ biosynthetic process via the salvage pathway"/>
    <property type="evidence" value="ECO:0007669"/>
    <property type="project" value="TreeGrafter"/>
</dbReference>
<dbReference type="PANTHER" id="PTHR11098:SF1">
    <property type="entry name" value="NICOTINATE PHOSPHORIBOSYLTRANSFERASE"/>
    <property type="match status" value="1"/>
</dbReference>
<evidence type="ECO:0000259" key="12">
    <source>
        <dbReference type="Pfam" id="PF17956"/>
    </source>
</evidence>
<comment type="PTM">
    <text evidence="9">Transiently phosphorylated on a His residue during the reaction cycle. Phosphorylation strongly increases the affinity for substrates and increases the rate of nicotinate D-ribonucleotide production. Dephosphorylation regenerates the low-affinity form of the enzyme, leading to product release.</text>
</comment>
<dbReference type="Gene3D" id="3.20.140.10">
    <property type="entry name" value="nicotinate phosphoribosyltransferase"/>
    <property type="match status" value="1"/>
</dbReference>
<keyword evidence="4" id="KW-0597">Phosphoprotein</keyword>
<dbReference type="InterPro" id="IPR013785">
    <property type="entry name" value="Aldolase_TIM"/>
</dbReference>
<dbReference type="FunFam" id="3.20.20.70:FF:000076">
    <property type="entry name" value="Nicotinate phosphoribosyltransferase"/>
    <property type="match status" value="1"/>
</dbReference>
<dbReference type="InterPro" id="IPR040727">
    <property type="entry name" value="NAPRTase_N"/>
</dbReference>
<evidence type="ECO:0000256" key="9">
    <source>
        <dbReference type="RuleBase" id="RU365100"/>
    </source>
</evidence>
<accession>A0A4Q7PF71</accession>
<comment type="function">
    <text evidence="9">Catalyzes the first step in the biosynthesis of NAD from nicotinic acid, the ATP-dependent synthesis of beta-nicotinate D-ribonucleotide from nicotinate and 5-phospho-D-ribose 1-phosphate.</text>
</comment>
<dbReference type="SUPFAM" id="SSF54675">
    <property type="entry name" value="Nicotinate/Quinolinate PRTase N-terminal domain-like"/>
    <property type="match status" value="1"/>
</dbReference>
<evidence type="ECO:0000256" key="5">
    <source>
        <dbReference type="ARBA" id="ARBA00022598"/>
    </source>
</evidence>
<evidence type="ECO:0000259" key="11">
    <source>
        <dbReference type="Pfam" id="PF17767"/>
    </source>
</evidence>
<dbReference type="UniPathway" id="UPA00253">
    <property type="reaction ID" value="UER00457"/>
</dbReference>
<dbReference type="GO" id="GO:0005829">
    <property type="term" value="C:cytosol"/>
    <property type="evidence" value="ECO:0007669"/>
    <property type="project" value="TreeGrafter"/>
</dbReference>
<dbReference type="PIRSF" id="PIRSF000484">
    <property type="entry name" value="NAPRT"/>
    <property type="match status" value="1"/>
</dbReference>
<keyword evidence="7 9" id="KW-0808">Transferase</keyword>
<evidence type="ECO:0000256" key="2">
    <source>
        <dbReference type="ARBA" id="ARBA00010897"/>
    </source>
</evidence>
<evidence type="ECO:0000313" key="14">
    <source>
        <dbReference type="Proteomes" id="UP000292209"/>
    </source>
</evidence>
<dbReference type="NCBIfam" id="NF009131">
    <property type="entry name" value="PRK12484.1"/>
    <property type="match status" value="1"/>
</dbReference>
<evidence type="ECO:0000259" key="10">
    <source>
        <dbReference type="Pfam" id="PF04095"/>
    </source>
</evidence>
<dbReference type="CDD" id="cd01570">
    <property type="entry name" value="NAPRTase_A"/>
    <property type="match status" value="1"/>
</dbReference>
<gene>
    <name evidence="13" type="ORF">BC751_3113</name>
</gene>
<dbReference type="InterPro" id="IPR036068">
    <property type="entry name" value="Nicotinate_pribotase-like_C"/>
</dbReference>
<reference evidence="13 14" key="1">
    <citation type="submission" date="2019-02" db="EMBL/GenBank/DDBJ databases">
        <title>Genomic Encyclopedia of Archaeal and Bacterial Type Strains, Phase II (KMG-II): from individual species to whole genera.</title>
        <authorList>
            <person name="Goeker M."/>
        </authorList>
    </citation>
    <scope>NUCLEOTIDE SEQUENCE [LARGE SCALE GENOMIC DNA]</scope>
    <source>
        <strain evidence="13 14">DSM 21411</strain>
    </source>
</reference>
<keyword evidence="14" id="KW-1185">Reference proteome</keyword>
<comment type="caution">
    <text evidence="13">The sequence shown here is derived from an EMBL/GenBank/DDBJ whole genome shotgun (WGS) entry which is preliminary data.</text>
</comment>
<dbReference type="AlphaFoldDB" id="A0A4Q7PF71"/>
<evidence type="ECO:0000256" key="4">
    <source>
        <dbReference type="ARBA" id="ARBA00022553"/>
    </source>
</evidence>
<dbReference type="EC" id="6.3.4.21" evidence="3 9"/>
<dbReference type="OrthoDB" id="9770610at2"/>
<organism evidence="13 14">
    <name type="scientific">Cecembia calidifontis</name>
    <dbReference type="NCBI Taxonomy" id="1187080"/>
    <lineage>
        <taxon>Bacteria</taxon>
        <taxon>Pseudomonadati</taxon>
        <taxon>Bacteroidota</taxon>
        <taxon>Cytophagia</taxon>
        <taxon>Cytophagales</taxon>
        <taxon>Cyclobacteriaceae</taxon>
        <taxon>Cecembia</taxon>
    </lineage>
</organism>
<evidence type="ECO:0000256" key="6">
    <source>
        <dbReference type="ARBA" id="ARBA00022642"/>
    </source>
</evidence>
<dbReference type="GO" id="GO:0047280">
    <property type="term" value="F:nicotinamide phosphoribosyltransferase activity"/>
    <property type="evidence" value="ECO:0007669"/>
    <property type="project" value="UniProtKB-ARBA"/>
</dbReference>
<dbReference type="NCBIfam" id="TIGR01513">
    <property type="entry name" value="NAPRTase_put"/>
    <property type="match status" value="1"/>
</dbReference>
<dbReference type="InterPro" id="IPR007229">
    <property type="entry name" value="Nic_PRibTrfase-Fam"/>
</dbReference>
<dbReference type="Pfam" id="PF17956">
    <property type="entry name" value="NAPRTase_C"/>
    <property type="match status" value="1"/>
</dbReference>
<dbReference type="PANTHER" id="PTHR11098">
    <property type="entry name" value="NICOTINATE PHOSPHORIBOSYLTRANSFERASE"/>
    <property type="match status" value="1"/>
</dbReference>
<evidence type="ECO:0000256" key="1">
    <source>
        <dbReference type="ARBA" id="ARBA00004952"/>
    </source>
</evidence>
<proteinExistence type="inferred from homology"/>
<keyword evidence="13" id="KW-0328">Glycosyltransferase</keyword>
<name>A0A4Q7PF71_9BACT</name>
<evidence type="ECO:0000256" key="8">
    <source>
        <dbReference type="ARBA" id="ARBA00048668"/>
    </source>
</evidence>
<sequence>MKEEFTLTGLFTDLYELSMAEAYFLGGKHEELAVFDYFFRKLPFEGGYAVFAGSGTLLTALEDLRFQPRELDYLKGLGFNKSFLKYLRNFKFRGNVYAPKEGTLIFPTEPVIRVEGGILESQLIETLLLNIINFQSLIATKASRMRLAAKDRYLVDFGLRRAQGLGGYHAARAAIVGGFDASSNTKAALDFGLHAVGTMAHSFVQSFDDEISAFRDFASKRPNNCTLLVDTYDTLHSGIPNAITVAQEMEAMGKKLAGIRLDSGDLAYLSKEARKMLDMAGLYYVKITASNQLDEQVIKSLLEQGAPIDVFGVGTSLVTAPPDAAFDGVYKLAYAYGKPRIKISENLKKVTLPGKKQTFRVVQKNGTLLGADVVGFHEEIHFDKMVHPFDPMQQLSFSDVEFEPVMQAVMKQGEIISEQISLEEAQINLKNQLKQLPDEYKRFENPHVYKVGLSEQLHQQRLEIKERFKK</sequence>
<dbReference type="InterPro" id="IPR041525">
    <property type="entry name" value="N/Namide_PRibTrfase"/>
</dbReference>
<dbReference type="Gene3D" id="3.20.20.70">
    <property type="entry name" value="Aldolase class I"/>
    <property type="match status" value="1"/>
</dbReference>
<keyword evidence="5 9" id="KW-0436">Ligase</keyword>
<feature type="domain" description="Nicotinate/nicotinamide phosphoribosyltransferase" evidence="10">
    <location>
        <begin position="154"/>
        <end position="351"/>
    </location>
</feature>
<feature type="domain" description="Nicotinate phosphoribosyltransferase N-terminal" evidence="11">
    <location>
        <begin position="10"/>
        <end position="133"/>
    </location>
</feature>
<protein>
    <recommendedName>
        <fullName evidence="3 9">Nicotinate phosphoribosyltransferase</fullName>
        <ecNumber evidence="3 9">6.3.4.21</ecNumber>
    </recommendedName>
</protein>
<dbReference type="Proteomes" id="UP000292209">
    <property type="component" value="Unassembled WGS sequence"/>
</dbReference>
<evidence type="ECO:0000256" key="3">
    <source>
        <dbReference type="ARBA" id="ARBA00013236"/>
    </source>
</evidence>
<keyword evidence="6 9" id="KW-0662">Pyridine nucleotide biosynthesis</keyword>